<sequence length="412" mass="44615">MTSSIQTSTRPPAQPLYILRGHRAQVHVVKFVRGNKRLLSGDADGFIIIWDIVSKRARVVWRAHGKAVLGLGAWGGDKILTHGRDGTLKVWQVREGEEDMFSNALPVEGGMGHWKEPWLLHSLHVNTLNFCAFSMCDAPVVPTSIQSTQEVLIAVPGTREGHVDIFSLPSERRLHSIPPAEEGKTGMVMAIRILYINTSLHVIVGTESGLTSVQKLNPHSDTWETTYISKPHTQPILSLGVISTTHPLATAAASDIRYLTSSADALITLNPVQKIDGNEPLKICQTRHSGQQALSVRSDGRIFATGGWDGRVRVYSAKSLREVAVLKWHKEGVYGIAFSAIGEGELVQEGMEGRMCGEGGDGDGGEGEVGETLGGMRGGGGIVGRKREGKALETHWLAAGSKDGKVSLWEVY</sequence>
<proteinExistence type="inferred from homology"/>
<dbReference type="Pfam" id="PF00400">
    <property type="entry name" value="WD40"/>
    <property type="match status" value="2"/>
</dbReference>
<organism evidence="8 9">
    <name type="scientific">Venturia inaequalis</name>
    <name type="common">Apple scab fungus</name>
    <dbReference type="NCBI Taxonomy" id="5025"/>
    <lineage>
        <taxon>Eukaryota</taxon>
        <taxon>Fungi</taxon>
        <taxon>Dikarya</taxon>
        <taxon>Ascomycota</taxon>
        <taxon>Pezizomycotina</taxon>
        <taxon>Dothideomycetes</taxon>
        <taxon>Pleosporomycetidae</taxon>
        <taxon>Venturiales</taxon>
        <taxon>Venturiaceae</taxon>
        <taxon>Venturia</taxon>
    </lineage>
</organism>
<comment type="function">
    <text evidence="3">Component of the ASTRA complex involved in chromatin remodeling.</text>
</comment>
<keyword evidence="2" id="KW-0677">Repeat</keyword>
<evidence type="ECO:0000256" key="4">
    <source>
        <dbReference type="ARBA" id="ARBA00037931"/>
    </source>
</evidence>
<reference evidence="8 9" key="1">
    <citation type="submission" date="2018-12" db="EMBL/GenBank/DDBJ databases">
        <title>Venturia inaequalis Genome Resource.</title>
        <authorList>
            <person name="Lichtner F.J."/>
        </authorList>
    </citation>
    <scope>NUCLEOTIDE SEQUENCE [LARGE SCALE GENOMIC DNA]</scope>
    <source>
        <strain evidence="8 9">120213</strain>
    </source>
</reference>
<evidence type="ECO:0000256" key="3">
    <source>
        <dbReference type="ARBA" id="ARBA00037338"/>
    </source>
</evidence>
<evidence type="ECO:0000256" key="7">
    <source>
        <dbReference type="PROSITE-ProRule" id="PRU00221"/>
    </source>
</evidence>
<comment type="similarity">
    <text evidence="4">Belongs to the WD repeat ASA1 family.</text>
</comment>
<dbReference type="EMBL" id="WNWS01000087">
    <property type="protein sequence ID" value="KAE9981579.1"/>
    <property type="molecule type" value="Genomic_DNA"/>
</dbReference>
<dbReference type="InterPro" id="IPR015943">
    <property type="entry name" value="WD40/YVTN_repeat-like_dom_sf"/>
</dbReference>
<dbReference type="PROSITE" id="PS50082">
    <property type="entry name" value="WD_REPEATS_2"/>
    <property type="match status" value="2"/>
</dbReference>
<dbReference type="PROSITE" id="PS00678">
    <property type="entry name" value="WD_REPEATS_1"/>
    <property type="match status" value="2"/>
</dbReference>
<feature type="repeat" description="WD" evidence="7">
    <location>
        <begin position="397"/>
        <end position="412"/>
    </location>
</feature>
<dbReference type="SUPFAM" id="SSF50978">
    <property type="entry name" value="WD40 repeat-like"/>
    <property type="match status" value="1"/>
</dbReference>
<dbReference type="InterPro" id="IPR019775">
    <property type="entry name" value="WD40_repeat_CS"/>
</dbReference>
<dbReference type="PRINTS" id="PR00320">
    <property type="entry name" value="GPROTEINBRPT"/>
</dbReference>
<dbReference type="InterPro" id="IPR020472">
    <property type="entry name" value="WD40_PAC1"/>
</dbReference>
<comment type="subunit">
    <text evidence="5">Component of the ASTRA chromatin remodeling machinery complex.</text>
</comment>
<dbReference type="Gene3D" id="2.130.10.10">
    <property type="entry name" value="YVTN repeat-like/Quinoprotein amine dehydrogenase"/>
    <property type="match status" value="2"/>
</dbReference>
<evidence type="ECO:0000256" key="2">
    <source>
        <dbReference type="ARBA" id="ARBA00022737"/>
    </source>
</evidence>
<comment type="caution">
    <text evidence="8">The sequence shown here is derived from an EMBL/GenBank/DDBJ whole genome shotgun (WGS) entry which is preliminary data.</text>
</comment>
<accession>A0A8H3Z1B2</accession>
<dbReference type="PROSITE" id="PS50294">
    <property type="entry name" value="WD_REPEATS_REGION"/>
    <property type="match status" value="1"/>
</dbReference>
<evidence type="ECO:0000256" key="6">
    <source>
        <dbReference type="ARBA" id="ARBA00040563"/>
    </source>
</evidence>
<gene>
    <name evidence="8" type="ORF">EG328_011518</name>
</gene>
<dbReference type="SMART" id="SM00320">
    <property type="entry name" value="WD40"/>
    <property type="match status" value="4"/>
</dbReference>
<dbReference type="PANTHER" id="PTHR19854:SF1">
    <property type="entry name" value="GUANINE NUCLEOTIDE-BINDING PROTEIN SUBUNIT BETA-LIKE PROTEIN 1"/>
    <property type="match status" value="1"/>
</dbReference>
<feature type="repeat" description="WD" evidence="7">
    <location>
        <begin position="19"/>
        <end position="60"/>
    </location>
</feature>
<dbReference type="AlphaFoldDB" id="A0A8H3Z1B2"/>
<evidence type="ECO:0000313" key="8">
    <source>
        <dbReference type="EMBL" id="KAE9981579.1"/>
    </source>
</evidence>
<dbReference type="Proteomes" id="UP000447873">
    <property type="component" value="Unassembled WGS sequence"/>
</dbReference>
<evidence type="ECO:0000256" key="5">
    <source>
        <dbReference type="ARBA" id="ARBA00038749"/>
    </source>
</evidence>
<dbReference type="InterPro" id="IPR036322">
    <property type="entry name" value="WD40_repeat_dom_sf"/>
</dbReference>
<dbReference type="InterPro" id="IPR001680">
    <property type="entry name" value="WD40_rpt"/>
</dbReference>
<dbReference type="PANTHER" id="PTHR19854">
    <property type="entry name" value="TRANSDUCIN BETA-LIKE 3"/>
    <property type="match status" value="1"/>
</dbReference>
<keyword evidence="1 7" id="KW-0853">WD repeat</keyword>
<protein>
    <recommendedName>
        <fullName evidence="6">ASTRA-associated protein 1</fullName>
    </recommendedName>
</protein>
<name>A0A8H3Z1B2_VENIN</name>
<evidence type="ECO:0000313" key="9">
    <source>
        <dbReference type="Proteomes" id="UP000447873"/>
    </source>
</evidence>
<evidence type="ECO:0000256" key="1">
    <source>
        <dbReference type="ARBA" id="ARBA00022574"/>
    </source>
</evidence>